<feature type="compositionally biased region" description="Polar residues" evidence="1">
    <location>
        <begin position="96"/>
        <end position="114"/>
    </location>
</feature>
<keyword evidence="3" id="KW-1185">Reference proteome</keyword>
<evidence type="ECO:0000313" key="3">
    <source>
        <dbReference type="Proteomes" id="UP000799439"/>
    </source>
</evidence>
<dbReference type="AlphaFoldDB" id="A0A9P4MFC7"/>
<dbReference type="Proteomes" id="UP000799439">
    <property type="component" value="Unassembled WGS sequence"/>
</dbReference>
<comment type="caution">
    <text evidence="2">The sequence shown here is derived from an EMBL/GenBank/DDBJ whole genome shotgun (WGS) entry which is preliminary data.</text>
</comment>
<evidence type="ECO:0000256" key="1">
    <source>
        <dbReference type="SAM" id="MobiDB-lite"/>
    </source>
</evidence>
<feature type="compositionally biased region" description="Low complexity" evidence="1">
    <location>
        <begin position="62"/>
        <end position="73"/>
    </location>
</feature>
<feature type="region of interest" description="Disordered" evidence="1">
    <location>
        <begin position="62"/>
        <end position="141"/>
    </location>
</feature>
<reference evidence="2" key="1">
    <citation type="journal article" date="2020" name="Stud. Mycol.">
        <title>101 Dothideomycetes genomes: a test case for predicting lifestyles and emergence of pathogens.</title>
        <authorList>
            <person name="Haridas S."/>
            <person name="Albert R."/>
            <person name="Binder M."/>
            <person name="Bloem J."/>
            <person name="Labutti K."/>
            <person name="Salamov A."/>
            <person name="Andreopoulos B."/>
            <person name="Baker S."/>
            <person name="Barry K."/>
            <person name="Bills G."/>
            <person name="Bluhm B."/>
            <person name="Cannon C."/>
            <person name="Castanera R."/>
            <person name="Culley D."/>
            <person name="Daum C."/>
            <person name="Ezra D."/>
            <person name="Gonzalez J."/>
            <person name="Henrissat B."/>
            <person name="Kuo A."/>
            <person name="Liang C."/>
            <person name="Lipzen A."/>
            <person name="Lutzoni F."/>
            <person name="Magnuson J."/>
            <person name="Mondo S."/>
            <person name="Nolan M."/>
            <person name="Ohm R."/>
            <person name="Pangilinan J."/>
            <person name="Park H.-J."/>
            <person name="Ramirez L."/>
            <person name="Alfaro M."/>
            <person name="Sun H."/>
            <person name="Tritt A."/>
            <person name="Yoshinaga Y."/>
            <person name="Zwiers L.-H."/>
            <person name="Turgeon B."/>
            <person name="Goodwin S."/>
            <person name="Spatafora J."/>
            <person name="Crous P."/>
            <person name="Grigoriev I."/>
        </authorList>
    </citation>
    <scope>NUCLEOTIDE SEQUENCE</scope>
    <source>
        <strain evidence="2">CBS 260.36</strain>
    </source>
</reference>
<name>A0A9P4MFC7_9PEZI</name>
<dbReference type="EMBL" id="ML996095">
    <property type="protein sequence ID" value="KAF2147794.1"/>
    <property type="molecule type" value="Genomic_DNA"/>
</dbReference>
<organism evidence="2 3">
    <name type="scientific">Myriangium duriaei CBS 260.36</name>
    <dbReference type="NCBI Taxonomy" id="1168546"/>
    <lineage>
        <taxon>Eukaryota</taxon>
        <taxon>Fungi</taxon>
        <taxon>Dikarya</taxon>
        <taxon>Ascomycota</taxon>
        <taxon>Pezizomycotina</taxon>
        <taxon>Dothideomycetes</taxon>
        <taxon>Dothideomycetidae</taxon>
        <taxon>Myriangiales</taxon>
        <taxon>Myriangiaceae</taxon>
        <taxon>Myriangium</taxon>
    </lineage>
</organism>
<protein>
    <submittedName>
        <fullName evidence="2">Uncharacterized protein</fullName>
    </submittedName>
</protein>
<proteinExistence type="predicted"/>
<accession>A0A9P4MFC7</accession>
<evidence type="ECO:0000313" key="2">
    <source>
        <dbReference type="EMBL" id="KAF2147794.1"/>
    </source>
</evidence>
<sequence length="141" mass="15322">MSSRLHCNKEADIEELSILYPESALRLLYAFSSSRRTSPFPLSSTPYSPKLCFPSTFPPYCSSSPSHKQPKSPTWANTFLTPPQKYKDTSARPPSRTCTAMPSSATSAPGQWTGSASACLVSASSLSSTKILSGPRERRGR</sequence>
<feature type="compositionally biased region" description="Low complexity" evidence="1">
    <location>
        <begin position="115"/>
        <end position="133"/>
    </location>
</feature>
<gene>
    <name evidence="2" type="ORF">K461DRAFT_72397</name>
</gene>